<sequence>MIRLAVPEDFTSIMSIYAYARSFMQETGNPNQWGNHFPPEELIHNRIRDKQLFVLEENGTLHGAFAFIIGEDPTYLQIDDGSWLSDAPYGTIHQVASDGTIHGFFSQIVDYCWAQIPHLRVDTHADNQIMQHLIQKNGFEQRGIIYVLNHSPRIAFERVK</sequence>
<organism evidence="1 2">
    <name type="scientific">Fusicatenibacter saccharivorans</name>
    <dbReference type="NCBI Taxonomy" id="1150298"/>
    <lineage>
        <taxon>Bacteria</taxon>
        <taxon>Bacillati</taxon>
        <taxon>Bacillota</taxon>
        <taxon>Clostridia</taxon>
        <taxon>Lachnospirales</taxon>
        <taxon>Lachnospiraceae</taxon>
        <taxon>Fusicatenibacter</taxon>
    </lineage>
</organism>
<dbReference type="AlphaFoldDB" id="A0A174C4Y3"/>
<protein>
    <recommendedName>
        <fullName evidence="3">N-acetyltransferase domain-containing protein</fullName>
    </recommendedName>
</protein>
<evidence type="ECO:0008006" key="3">
    <source>
        <dbReference type="Google" id="ProtNLM"/>
    </source>
</evidence>
<dbReference type="SUPFAM" id="SSF55729">
    <property type="entry name" value="Acyl-CoA N-acyltransferases (Nat)"/>
    <property type="match status" value="1"/>
</dbReference>
<dbReference type="InterPro" id="IPR016181">
    <property type="entry name" value="Acyl_CoA_acyltransferase"/>
</dbReference>
<accession>A0A174C4Y3</accession>
<dbReference type="Gene3D" id="3.40.630.30">
    <property type="match status" value="1"/>
</dbReference>
<dbReference type="Proteomes" id="UP000095706">
    <property type="component" value="Unassembled WGS sequence"/>
</dbReference>
<reference evidence="1 2" key="1">
    <citation type="submission" date="2015-09" db="EMBL/GenBank/DDBJ databases">
        <authorList>
            <consortium name="Pathogen Informatics"/>
        </authorList>
    </citation>
    <scope>NUCLEOTIDE SEQUENCE [LARGE SCALE GENOMIC DNA]</scope>
    <source>
        <strain evidence="1 2">2789STDY5608849</strain>
    </source>
</reference>
<name>A0A174C4Y3_9FIRM</name>
<dbReference type="EMBL" id="CYYV01000005">
    <property type="protein sequence ID" value="CUO06828.1"/>
    <property type="molecule type" value="Genomic_DNA"/>
</dbReference>
<gene>
    <name evidence="1" type="ORF">ERS852406_01205</name>
</gene>
<evidence type="ECO:0000313" key="1">
    <source>
        <dbReference type="EMBL" id="CUO06828.1"/>
    </source>
</evidence>
<evidence type="ECO:0000313" key="2">
    <source>
        <dbReference type="Proteomes" id="UP000095706"/>
    </source>
</evidence>
<proteinExistence type="predicted"/>
<dbReference type="RefSeq" id="WP_055227038.1">
    <property type="nucleotide sequence ID" value="NZ_CYYV01000005.1"/>
</dbReference>